<dbReference type="EMBL" id="CP022540">
    <property type="protein sequence ID" value="ASP20996.1"/>
    <property type="molecule type" value="Genomic_DNA"/>
</dbReference>
<dbReference type="SUPFAM" id="SSF52540">
    <property type="entry name" value="P-loop containing nucleoside triphosphate hydrolases"/>
    <property type="match status" value="1"/>
</dbReference>
<dbReference type="InterPro" id="IPR017871">
    <property type="entry name" value="ABC_transporter-like_CS"/>
</dbReference>
<dbReference type="InterPro" id="IPR003593">
    <property type="entry name" value="AAA+_ATPase"/>
</dbReference>
<reference evidence="5 6" key="1">
    <citation type="submission" date="2017-07" db="EMBL/GenBank/DDBJ databases">
        <title>Genome Sequence of Antarctobacter heliothermus Strain SMS3 Isolated from a culture of the Diatom Skeletonema marinoi.</title>
        <authorList>
            <person name="Topel M."/>
            <person name="Pinder M.I.M."/>
            <person name="Johansson O.N."/>
            <person name="Kourtchenko O."/>
            <person name="Godhe A."/>
            <person name="Clarke A.K."/>
        </authorList>
    </citation>
    <scope>NUCLEOTIDE SEQUENCE [LARGE SCALE GENOMIC DNA]</scope>
    <source>
        <strain evidence="5 6">SMS3</strain>
    </source>
</reference>
<evidence type="ECO:0000313" key="6">
    <source>
        <dbReference type="Proteomes" id="UP000203589"/>
    </source>
</evidence>
<dbReference type="GO" id="GO:0015192">
    <property type="term" value="F:L-phenylalanine transmembrane transporter activity"/>
    <property type="evidence" value="ECO:0007669"/>
    <property type="project" value="TreeGrafter"/>
</dbReference>
<dbReference type="GO" id="GO:0005304">
    <property type="term" value="F:L-valine transmembrane transporter activity"/>
    <property type="evidence" value="ECO:0007669"/>
    <property type="project" value="TreeGrafter"/>
</dbReference>
<proteinExistence type="predicted"/>
<dbReference type="PROSITE" id="PS50893">
    <property type="entry name" value="ABC_TRANSPORTER_2"/>
    <property type="match status" value="1"/>
</dbReference>
<evidence type="ECO:0000256" key="2">
    <source>
        <dbReference type="ARBA" id="ARBA00022741"/>
    </source>
</evidence>
<dbReference type="AlphaFoldDB" id="A0A222E467"/>
<keyword evidence="1" id="KW-0813">Transport</keyword>
<dbReference type="GO" id="GO:0042941">
    <property type="term" value="P:D-alanine transmembrane transport"/>
    <property type="evidence" value="ECO:0007669"/>
    <property type="project" value="TreeGrafter"/>
</dbReference>
<dbReference type="SMART" id="SM00382">
    <property type="entry name" value="AAA"/>
    <property type="match status" value="1"/>
</dbReference>
<dbReference type="Pfam" id="PF12399">
    <property type="entry name" value="BCA_ABC_TP_C"/>
    <property type="match status" value="1"/>
</dbReference>
<evidence type="ECO:0000313" key="5">
    <source>
        <dbReference type="EMBL" id="ASP20996.1"/>
    </source>
</evidence>
<dbReference type="PANTHER" id="PTHR45772">
    <property type="entry name" value="CONSERVED COMPONENT OF ABC TRANSPORTER FOR NATURAL AMINO ACIDS-RELATED"/>
    <property type="match status" value="1"/>
</dbReference>
<keyword evidence="6" id="KW-1185">Reference proteome</keyword>
<keyword evidence="2" id="KW-0547">Nucleotide-binding</keyword>
<evidence type="ECO:0000259" key="4">
    <source>
        <dbReference type="PROSITE" id="PS50893"/>
    </source>
</evidence>
<dbReference type="GO" id="GO:0005524">
    <property type="term" value="F:ATP binding"/>
    <property type="evidence" value="ECO:0007669"/>
    <property type="project" value="UniProtKB-KW"/>
</dbReference>
<dbReference type="KEGG" id="aht:ANTHELSMS3_02320"/>
<dbReference type="CDD" id="cd03219">
    <property type="entry name" value="ABC_Mj1267_LivG_branched"/>
    <property type="match status" value="1"/>
</dbReference>
<dbReference type="RefSeq" id="WP_094034973.1">
    <property type="nucleotide sequence ID" value="NZ_CP022540.1"/>
</dbReference>
<accession>A0A222E467</accession>
<dbReference type="GO" id="GO:1903806">
    <property type="term" value="P:L-isoleucine import across plasma membrane"/>
    <property type="evidence" value="ECO:0007669"/>
    <property type="project" value="TreeGrafter"/>
</dbReference>
<gene>
    <name evidence="5" type="ORF">ANTHELSMS3_02320</name>
</gene>
<dbReference type="Gene3D" id="3.40.50.300">
    <property type="entry name" value="P-loop containing nucleotide triphosphate hydrolases"/>
    <property type="match status" value="1"/>
</dbReference>
<dbReference type="Pfam" id="PF00005">
    <property type="entry name" value="ABC_tran"/>
    <property type="match status" value="1"/>
</dbReference>
<dbReference type="GO" id="GO:1903805">
    <property type="term" value="P:L-valine import across plasma membrane"/>
    <property type="evidence" value="ECO:0007669"/>
    <property type="project" value="TreeGrafter"/>
</dbReference>
<feature type="domain" description="ABC transporter" evidence="4">
    <location>
        <begin position="7"/>
        <end position="253"/>
    </location>
</feature>
<evidence type="ECO:0000256" key="1">
    <source>
        <dbReference type="ARBA" id="ARBA00022448"/>
    </source>
</evidence>
<dbReference type="OrthoDB" id="9806149at2"/>
<dbReference type="InterPro" id="IPR051120">
    <property type="entry name" value="ABC_AA/LPS_Transport"/>
</dbReference>
<name>A0A222E467_9RHOB</name>
<protein>
    <submittedName>
        <fullName evidence="5">ABC transporter ATP-binding protein</fullName>
    </submittedName>
</protein>
<evidence type="ECO:0000256" key="3">
    <source>
        <dbReference type="ARBA" id="ARBA00022840"/>
    </source>
</evidence>
<dbReference type="PROSITE" id="PS00211">
    <property type="entry name" value="ABC_TRANSPORTER_1"/>
    <property type="match status" value="1"/>
</dbReference>
<dbReference type="InterPro" id="IPR027417">
    <property type="entry name" value="P-loop_NTPase"/>
</dbReference>
<dbReference type="GO" id="GO:0015188">
    <property type="term" value="F:L-isoleucine transmembrane transporter activity"/>
    <property type="evidence" value="ECO:0007669"/>
    <property type="project" value="TreeGrafter"/>
</dbReference>
<dbReference type="InterPro" id="IPR032823">
    <property type="entry name" value="BCA_ABC_TP_C"/>
</dbReference>
<dbReference type="Proteomes" id="UP000203589">
    <property type="component" value="Chromosome"/>
</dbReference>
<organism evidence="5 6">
    <name type="scientific">Antarctobacter heliothermus</name>
    <dbReference type="NCBI Taxonomy" id="74033"/>
    <lineage>
        <taxon>Bacteria</taxon>
        <taxon>Pseudomonadati</taxon>
        <taxon>Pseudomonadota</taxon>
        <taxon>Alphaproteobacteria</taxon>
        <taxon>Rhodobacterales</taxon>
        <taxon>Roseobacteraceae</taxon>
        <taxon>Antarctobacter</taxon>
    </lineage>
</organism>
<dbReference type="GO" id="GO:0005886">
    <property type="term" value="C:plasma membrane"/>
    <property type="evidence" value="ECO:0007669"/>
    <property type="project" value="TreeGrafter"/>
</dbReference>
<sequence length="260" mass="28352">MTATPLLEARDLCVSYGAFDVIKSVSFSVPEQEAMAIIGPNGAGKTTLFKALTGEISCKSGTVAFRGSEVTGMPAHKRTAVGMGRTFQVSRVFLDMTATENLIVALESRHRNKRERVGGWWRTSPADQLRNEAEDLLDQLNIGYLRNEVAATISHGDKKRLELALALALEPTILMLDEPTAGMAPADRMQIVDMILDIRKQKGVAVVMTEHDMDVIFAIADSVMVMNYGEVIASGTVDEVRNSPTVRKVYLGEDMYNAAG</sequence>
<dbReference type="GO" id="GO:0015808">
    <property type="term" value="P:L-alanine transport"/>
    <property type="evidence" value="ECO:0007669"/>
    <property type="project" value="TreeGrafter"/>
</dbReference>
<keyword evidence="3 5" id="KW-0067">ATP-binding</keyword>
<dbReference type="InterPro" id="IPR003439">
    <property type="entry name" value="ABC_transporter-like_ATP-bd"/>
</dbReference>
<dbReference type="GO" id="GO:0016887">
    <property type="term" value="F:ATP hydrolysis activity"/>
    <property type="evidence" value="ECO:0007669"/>
    <property type="project" value="InterPro"/>
</dbReference>
<dbReference type="PANTHER" id="PTHR45772:SF7">
    <property type="entry name" value="AMINO ACID ABC TRANSPORTER ATP-BINDING PROTEIN"/>
    <property type="match status" value="1"/>
</dbReference>